<evidence type="ECO:0000256" key="3">
    <source>
        <dbReference type="ARBA" id="ARBA00022694"/>
    </source>
</evidence>
<evidence type="ECO:0000256" key="6">
    <source>
        <dbReference type="HAMAP-Rule" id="MF_03056"/>
    </source>
</evidence>
<dbReference type="Proteomes" id="UP000095038">
    <property type="component" value="Unassembled WGS sequence"/>
</dbReference>
<evidence type="ECO:0000256" key="1">
    <source>
        <dbReference type="ARBA" id="ARBA00004123"/>
    </source>
</evidence>
<sequence length="453" mass="51902">MKHPFQLVVSNSKGTLLFCAAKNTLQIFDLQNGHLIGSWVDSVDHKTVMEQQHQKKINALKLHQQDLAEISHEKPANGRKKIPKIPVPGSGAPQIYNYIRCLILSNSEKFLVITTDSDKAAIIFKLDYSNKLNILDCATIRHLFPKRPCSILTTPNDDFLILGDKFGDVYKLKIPENFTDYNPINNSYTLLLGHVSMLTDLLLWNQSVISADRDEHIRFSNFNNPFIIENFLFGHTQFISSLNIPKFNNNLLISAGGDQQIFFWNLSQTHQNHPILKFDIKPFIYPYLNKNHSIPKRFLKTKEFSISQIKTVSLTSNDNSILNLMIVLIEQTNVLLILKYNELDFANNKIKIDLFQLIQSQNTFINLSIINNINNNKIISSISNVNNDNTNDNVKLVEIYNFNQSSSQFELLTNADNIQITSQISNNNICNINSKKDLVPLFTINQLRKRSEH</sequence>
<dbReference type="PANTHER" id="PTHR16288">
    <property type="entry name" value="WD40 REPEAT PROTEIN 4"/>
    <property type="match status" value="1"/>
</dbReference>
<keyword evidence="2 6" id="KW-0853">WD repeat</keyword>
<accession>A0A1D2VAM2</accession>
<dbReference type="RefSeq" id="XP_020044912.1">
    <property type="nucleotide sequence ID" value="XM_020191297.1"/>
</dbReference>
<dbReference type="InterPro" id="IPR028884">
    <property type="entry name" value="Trm82"/>
</dbReference>
<dbReference type="EMBL" id="KV454491">
    <property type="protein sequence ID" value="ODV58605.1"/>
    <property type="molecule type" value="Genomic_DNA"/>
</dbReference>
<protein>
    <submittedName>
        <fullName evidence="8">Guanine-N(7)--methyltransferase subunit TRM82</fullName>
    </submittedName>
</protein>
<evidence type="ECO:0000256" key="2">
    <source>
        <dbReference type="ARBA" id="ARBA00022574"/>
    </source>
</evidence>
<dbReference type="InterPro" id="IPR036322">
    <property type="entry name" value="WD40_repeat_dom_sf"/>
</dbReference>
<dbReference type="GO" id="GO:0106143">
    <property type="term" value="C:tRNA (m7G46) methyltransferase complex"/>
    <property type="evidence" value="ECO:0007669"/>
    <property type="project" value="EnsemblFungi"/>
</dbReference>
<evidence type="ECO:0000313" key="9">
    <source>
        <dbReference type="Proteomes" id="UP000095038"/>
    </source>
</evidence>
<dbReference type="PANTHER" id="PTHR16288:SF0">
    <property type="entry name" value="TRNA (GUANINE-N(7)-)-METHYLTRANSFERASE NON-CATALYTIC SUBUNIT WDR4"/>
    <property type="match status" value="1"/>
</dbReference>
<organism evidence="8 9">
    <name type="scientific">Ascoidea rubescens DSM 1968</name>
    <dbReference type="NCBI Taxonomy" id="1344418"/>
    <lineage>
        <taxon>Eukaryota</taxon>
        <taxon>Fungi</taxon>
        <taxon>Dikarya</taxon>
        <taxon>Ascomycota</taxon>
        <taxon>Saccharomycotina</taxon>
        <taxon>Saccharomycetes</taxon>
        <taxon>Ascoideaceae</taxon>
        <taxon>Ascoidea</taxon>
    </lineage>
</organism>
<dbReference type="GO" id="GO:0005829">
    <property type="term" value="C:cytosol"/>
    <property type="evidence" value="ECO:0007669"/>
    <property type="project" value="EnsemblFungi"/>
</dbReference>
<dbReference type="Gene3D" id="2.130.10.10">
    <property type="entry name" value="YVTN repeat-like/Quinoprotein amine dehydrogenase"/>
    <property type="match status" value="1"/>
</dbReference>
<dbReference type="UniPathway" id="UPA00989"/>
<evidence type="ECO:0000256" key="4">
    <source>
        <dbReference type="ARBA" id="ARBA00022737"/>
    </source>
</evidence>
<name>A0A1D2VAM2_9ASCO</name>
<feature type="repeat" description="WD" evidence="7">
    <location>
        <begin position="232"/>
        <end position="274"/>
    </location>
</feature>
<dbReference type="GeneID" id="30964933"/>
<dbReference type="SUPFAM" id="SSF50978">
    <property type="entry name" value="WD40 repeat-like"/>
    <property type="match status" value="1"/>
</dbReference>
<dbReference type="OrthoDB" id="339900at2759"/>
<proteinExistence type="inferred from homology"/>
<gene>
    <name evidence="8" type="ORF">ASCRUDRAFT_62224</name>
</gene>
<dbReference type="HAMAP" id="MF_03056">
    <property type="entry name" value="TRM82"/>
    <property type="match status" value="1"/>
</dbReference>
<dbReference type="AlphaFoldDB" id="A0A1D2VAM2"/>
<evidence type="ECO:0000313" key="8">
    <source>
        <dbReference type="EMBL" id="ODV58605.1"/>
    </source>
</evidence>
<dbReference type="InParanoid" id="A0A1D2VAM2"/>
<dbReference type="PROSITE" id="PS50082">
    <property type="entry name" value="WD_REPEATS_2"/>
    <property type="match status" value="1"/>
</dbReference>
<dbReference type="GO" id="GO:0008047">
    <property type="term" value="F:enzyme activator activity"/>
    <property type="evidence" value="ECO:0007669"/>
    <property type="project" value="EnsemblFungi"/>
</dbReference>
<reference evidence="9" key="1">
    <citation type="submission" date="2016-05" db="EMBL/GenBank/DDBJ databases">
        <title>Comparative genomics of biotechnologically important yeasts.</title>
        <authorList>
            <consortium name="DOE Joint Genome Institute"/>
            <person name="Riley R."/>
            <person name="Haridas S."/>
            <person name="Wolfe K.H."/>
            <person name="Lopes M.R."/>
            <person name="Hittinger C.T."/>
            <person name="Goker M."/>
            <person name="Salamov A."/>
            <person name="Wisecaver J."/>
            <person name="Long T.M."/>
            <person name="Aerts A.L."/>
            <person name="Barry K."/>
            <person name="Choi C."/>
            <person name="Clum A."/>
            <person name="Coughlan A.Y."/>
            <person name="Deshpande S."/>
            <person name="Douglass A.P."/>
            <person name="Hanson S.J."/>
            <person name="Klenk H.-P."/>
            <person name="Labutti K."/>
            <person name="Lapidus A."/>
            <person name="Lindquist E."/>
            <person name="Lipzen A."/>
            <person name="Meier-Kolthoff J.P."/>
            <person name="Ohm R.A."/>
            <person name="Otillar R.P."/>
            <person name="Pangilinan J."/>
            <person name="Peng Y."/>
            <person name="Rokas A."/>
            <person name="Rosa C.A."/>
            <person name="Scheuner C."/>
            <person name="Sibirny A.A."/>
            <person name="Slot J.C."/>
            <person name="Stielow J.B."/>
            <person name="Sun H."/>
            <person name="Kurtzman C.P."/>
            <person name="Blackwell M."/>
            <person name="Grigoriev I.V."/>
            <person name="Jeffries T.W."/>
        </authorList>
    </citation>
    <scope>NUCLEOTIDE SEQUENCE [LARGE SCALE GENOMIC DNA]</scope>
    <source>
        <strain evidence="9">DSM 1968</strain>
    </source>
</reference>
<comment type="function">
    <text evidence="6">Required for the formation of N(7)-methylguanine at position 46 (m7G46) in tRNA. In the complex, it is required to stabilize and induce conformational changes of the catalytic subunit.</text>
</comment>
<dbReference type="GO" id="GO:0005634">
    <property type="term" value="C:nucleus"/>
    <property type="evidence" value="ECO:0007669"/>
    <property type="project" value="UniProtKB-SubCell"/>
</dbReference>
<dbReference type="InterPro" id="IPR015943">
    <property type="entry name" value="WD40/YVTN_repeat-like_dom_sf"/>
</dbReference>
<comment type="pathway">
    <text evidence="6">tRNA modification; N(7)-methylguanine-tRNA biosynthesis.</text>
</comment>
<keyword evidence="3 6" id="KW-0819">tRNA processing</keyword>
<dbReference type="PROSITE" id="PS00678">
    <property type="entry name" value="WD_REPEATS_1"/>
    <property type="match status" value="1"/>
</dbReference>
<keyword evidence="4 6" id="KW-0677">Repeat</keyword>
<keyword evidence="5 6" id="KW-0539">Nucleus</keyword>
<keyword evidence="8" id="KW-0808">Transferase</keyword>
<keyword evidence="9" id="KW-1185">Reference proteome</keyword>
<evidence type="ECO:0000256" key="5">
    <source>
        <dbReference type="ARBA" id="ARBA00023242"/>
    </source>
</evidence>
<dbReference type="InterPro" id="IPR001680">
    <property type="entry name" value="WD40_rpt"/>
</dbReference>
<dbReference type="STRING" id="1344418.A0A1D2VAM2"/>
<keyword evidence="8" id="KW-0489">Methyltransferase</keyword>
<comment type="similarity">
    <text evidence="6">Belongs to the WD repeat TRM82 family.</text>
</comment>
<dbReference type="GO" id="GO:0106004">
    <property type="term" value="P:tRNA (guanine-N7)-methylation"/>
    <property type="evidence" value="ECO:0007669"/>
    <property type="project" value="UniProtKB-UniRule"/>
</dbReference>
<dbReference type="InterPro" id="IPR019775">
    <property type="entry name" value="WD40_repeat_CS"/>
</dbReference>
<dbReference type="GO" id="GO:0008168">
    <property type="term" value="F:methyltransferase activity"/>
    <property type="evidence" value="ECO:0007669"/>
    <property type="project" value="UniProtKB-KW"/>
</dbReference>
<comment type="subcellular location">
    <subcellularLocation>
        <location evidence="1 6">Nucleus</location>
    </subcellularLocation>
</comment>
<dbReference type="FunCoup" id="A0A1D2VAM2">
    <property type="interactions" value="288"/>
</dbReference>
<evidence type="ECO:0000256" key="7">
    <source>
        <dbReference type="PROSITE-ProRule" id="PRU00221"/>
    </source>
</evidence>